<sequence>MRNVLVLTALVVFLETLNLAWGDEVQKTHFENANTYTVKIRSRVEYPFLKDERGSFSGAGFLINKTLGWVATNAHVTASNPSIVEVAFKGEEFLEAELIYVDHLLDLAILKISSSKIPEFAKDATLECDLKPVVGSPVGAYGHPFSLDYSGT</sequence>
<proteinExistence type="predicted"/>
<organism evidence="1">
    <name type="scientific">marine metagenome</name>
    <dbReference type="NCBI Taxonomy" id="408172"/>
    <lineage>
        <taxon>unclassified sequences</taxon>
        <taxon>metagenomes</taxon>
        <taxon>ecological metagenomes</taxon>
    </lineage>
</organism>
<protein>
    <recommendedName>
        <fullName evidence="2">Serine protease</fullName>
    </recommendedName>
</protein>
<name>A0A382YAP1_9ZZZZ</name>
<dbReference type="EMBL" id="UINC01174175">
    <property type="protein sequence ID" value="SVD80170.1"/>
    <property type="molecule type" value="Genomic_DNA"/>
</dbReference>
<accession>A0A382YAP1</accession>
<gene>
    <name evidence="1" type="ORF">METZ01_LOCUS433024</name>
</gene>
<dbReference type="GO" id="GO:0006508">
    <property type="term" value="P:proteolysis"/>
    <property type="evidence" value="ECO:0007669"/>
    <property type="project" value="InterPro"/>
</dbReference>
<dbReference type="AlphaFoldDB" id="A0A382YAP1"/>
<dbReference type="SUPFAM" id="SSF50494">
    <property type="entry name" value="Trypsin-like serine proteases"/>
    <property type="match status" value="1"/>
</dbReference>
<dbReference type="Pfam" id="PF13365">
    <property type="entry name" value="Trypsin_2"/>
    <property type="match status" value="1"/>
</dbReference>
<feature type="non-terminal residue" evidence="1">
    <location>
        <position position="152"/>
    </location>
</feature>
<reference evidence="1" key="1">
    <citation type="submission" date="2018-05" db="EMBL/GenBank/DDBJ databases">
        <authorList>
            <person name="Lanie J.A."/>
            <person name="Ng W.-L."/>
            <person name="Kazmierczak K.M."/>
            <person name="Andrzejewski T.M."/>
            <person name="Davidsen T.M."/>
            <person name="Wayne K.J."/>
            <person name="Tettelin H."/>
            <person name="Glass J.I."/>
            <person name="Rusch D."/>
            <person name="Podicherti R."/>
            <person name="Tsui H.-C.T."/>
            <person name="Winkler M.E."/>
        </authorList>
    </citation>
    <scope>NUCLEOTIDE SEQUENCE</scope>
</reference>
<dbReference type="GO" id="GO:0004252">
    <property type="term" value="F:serine-type endopeptidase activity"/>
    <property type="evidence" value="ECO:0007669"/>
    <property type="project" value="InterPro"/>
</dbReference>
<dbReference type="InterPro" id="IPR001940">
    <property type="entry name" value="Peptidase_S1C"/>
</dbReference>
<dbReference type="PRINTS" id="PR00834">
    <property type="entry name" value="PROTEASES2C"/>
</dbReference>
<evidence type="ECO:0000313" key="1">
    <source>
        <dbReference type="EMBL" id="SVD80170.1"/>
    </source>
</evidence>
<dbReference type="InterPro" id="IPR009003">
    <property type="entry name" value="Peptidase_S1_PA"/>
</dbReference>
<evidence type="ECO:0008006" key="2">
    <source>
        <dbReference type="Google" id="ProtNLM"/>
    </source>
</evidence>
<dbReference type="Gene3D" id="2.40.10.120">
    <property type="match status" value="1"/>
</dbReference>